<keyword evidence="1 3" id="KW-0732">Signal</keyword>
<feature type="chain" id="PRO_5046932667" evidence="3">
    <location>
        <begin position="18"/>
        <end position="188"/>
    </location>
</feature>
<evidence type="ECO:0000256" key="2">
    <source>
        <dbReference type="SAM" id="MobiDB-lite"/>
    </source>
</evidence>
<sequence>MRSTIISAVAFAACASAYTVLTPGGASGWTTDPEQAFTWSRVNTDPLNFSAILTNNNRALMPDGVVHQVLFALVDGTLERATVKAPASTGWPVGKGFRLNFCRDSLSPNDILAQSQEFEIRPNTTSSSSRLTSTPVNTPIANTPAPVQATTPAPSSSRTSNPPANGASANGVQGGLLGLAAVLGLLVI</sequence>
<comment type="caution">
    <text evidence="4">The sequence shown here is derived from an EMBL/GenBank/DDBJ whole genome shotgun (WGS) entry which is preliminary data.</text>
</comment>
<name>A0ABR3IW87_9AGAR</name>
<evidence type="ECO:0000313" key="4">
    <source>
        <dbReference type="EMBL" id="KAL0947538.1"/>
    </source>
</evidence>
<dbReference type="PANTHER" id="PTHR35185:SF1">
    <property type="entry name" value="UPF0619 GPI-ANCHORED MEMBRANE PROTEIN C1322.10"/>
    <property type="match status" value="1"/>
</dbReference>
<accession>A0ABR3IW87</accession>
<evidence type="ECO:0000256" key="3">
    <source>
        <dbReference type="SAM" id="SignalP"/>
    </source>
</evidence>
<feature type="compositionally biased region" description="Low complexity" evidence="2">
    <location>
        <begin position="124"/>
        <end position="134"/>
    </location>
</feature>
<feature type="region of interest" description="Disordered" evidence="2">
    <location>
        <begin position="119"/>
        <end position="171"/>
    </location>
</feature>
<proteinExistence type="predicted"/>
<evidence type="ECO:0000313" key="5">
    <source>
        <dbReference type="Proteomes" id="UP001556367"/>
    </source>
</evidence>
<dbReference type="InterPro" id="IPR052479">
    <property type="entry name" value="GPI-anchor_Adhesion_Reg"/>
</dbReference>
<reference evidence="5" key="1">
    <citation type="submission" date="2024-06" db="EMBL/GenBank/DDBJ databases">
        <title>Multi-omics analyses provide insights into the biosynthesis of the anticancer antibiotic pleurotin in Hohenbuehelia grisea.</title>
        <authorList>
            <person name="Weaver J.A."/>
            <person name="Alberti F."/>
        </authorList>
    </citation>
    <scope>NUCLEOTIDE SEQUENCE [LARGE SCALE GENOMIC DNA]</scope>
    <source>
        <strain evidence="5">T-177</strain>
    </source>
</reference>
<dbReference type="EMBL" id="JASNQZ010000015">
    <property type="protein sequence ID" value="KAL0947538.1"/>
    <property type="molecule type" value="Genomic_DNA"/>
</dbReference>
<evidence type="ECO:0000256" key="1">
    <source>
        <dbReference type="ARBA" id="ARBA00022729"/>
    </source>
</evidence>
<gene>
    <name evidence="4" type="ORF">HGRIS_013634</name>
</gene>
<feature type="signal peptide" evidence="3">
    <location>
        <begin position="1"/>
        <end position="17"/>
    </location>
</feature>
<dbReference type="Proteomes" id="UP001556367">
    <property type="component" value="Unassembled WGS sequence"/>
</dbReference>
<organism evidence="4 5">
    <name type="scientific">Hohenbuehelia grisea</name>
    <dbReference type="NCBI Taxonomy" id="104357"/>
    <lineage>
        <taxon>Eukaryota</taxon>
        <taxon>Fungi</taxon>
        <taxon>Dikarya</taxon>
        <taxon>Basidiomycota</taxon>
        <taxon>Agaricomycotina</taxon>
        <taxon>Agaricomycetes</taxon>
        <taxon>Agaricomycetidae</taxon>
        <taxon>Agaricales</taxon>
        <taxon>Pleurotineae</taxon>
        <taxon>Pleurotaceae</taxon>
        <taxon>Hohenbuehelia</taxon>
    </lineage>
</organism>
<feature type="compositionally biased region" description="Low complexity" evidence="2">
    <location>
        <begin position="143"/>
        <end position="165"/>
    </location>
</feature>
<dbReference type="PANTHER" id="PTHR35185">
    <property type="entry name" value="SERINE/THREONINE-RICH PROTEIN ADG2-RELATED"/>
    <property type="match status" value="1"/>
</dbReference>
<protein>
    <submittedName>
        <fullName evidence="4">Uncharacterized protein</fullName>
    </submittedName>
</protein>
<keyword evidence="5" id="KW-1185">Reference proteome</keyword>